<name>A0ABP6XPD9_9FLAO</name>
<evidence type="ECO:0000256" key="8">
    <source>
        <dbReference type="ARBA" id="ARBA00022842"/>
    </source>
</evidence>
<dbReference type="InterPro" id="IPR027417">
    <property type="entry name" value="P-loop_NTPase"/>
</dbReference>
<comment type="caution">
    <text evidence="10">Lacks conserved residue(s) required for the propagation of feature annotation.</text>
</comment>
<feature type="region of interest" description="Interaction with substrate tRNA" evidence="10">
    <location>
        <begin position="13"/>
        <end position="16"/>
    </location>
</feature>
<comment type="similarity">
    <text evidence="3 10 13">Belongs to the IPP transferase family.</text>
</comment>
<comment type="catalytic activity">
    <reaction evidence="9 10 11">
        <text>adenosine(37) in tRNA + dimethylallyl diphosphate = N(6)-dimethylallyladenosine(37) in tRNA + diphosphate</text>
        <dbReference type="Rhea" id="RHEA:26482"/>
        <dbReference type="Rhea" id="RHEA-COMP:10162"/>
        <dbReference type="Rhea" id="RHEA-COMP:10375"/>
        <dbReference type="ChEBI" id="CHEBI:33019"/>
        <dbReference type="ChEBI" id="CHEBI:57623"/>
        <dbReference type="ChEBI" id="CHEBI:74411"/>
        <dbReference type="ChEBI" id="CHEBI:74415"/>
        <dbReference type="EC" id="2.5.1.75"/>
    </reaction>
</comment>
<evidence type="ECO:0000313" key="15">
    <source>
        <dbReference type="Proteomes" id="UP001500954"/>
    </source>
</evidence>
<comment type="caution">
    <text evidence="14">The sequence shown here is derived from an EMBL/GenBank/DDBJ whole genome shotgun (WGS) entry which is preliminary data.</text>
</comment>
<evidence type="ECO:0000256" key="9">
    <source>
        <dbReference type="ARBA" id="ARBA00049563"/>
    </source>
</evidence>
<reference evidence="15" key="1">
    <citation type="journal article" date="2019" name="Int. J. Syst. Evol. Microbiol.">
        <title>The Global Catalogue of Microorganisms (GCM) 10K type strain sequencing project: providing services to taxonomists for standard genome sequencing and annotation.</title>
        <authorList>
            <consortium name="The Broad Institute Genomics Platform"/>
            <consortium name="The Broad Institute Genome Sequencing Center for Infectious Disease"/>
            <person name="Wu L."/>
            <person name="Ma J."/>
        </authorList>
    </citation>
    <scope>NUCLEOTIDE SEQUENCE [LARGE SCALE GENOMIC DNA]</scope>
    <source>
        <strain evidence="15">JCM 17111</strain>
    </source>
</reference>
<keyword evidence="15" id="KW-1185">Reference proteome</keyword>
<dbReference type="EC" id="2.5.1.75" evidence="10"/>
<dbReference type="HAMAP" id="MF_00185">
    <property type="entry name" value="IPP_trans"/>
    <property type="match status" value="1"/>
</dbReference>
<sequence length="282" mass="32166">MAQHFNTEILSADSRQFFKEMQIGTAAPTQDELAAAKHHCIHHKSIHDDYSVGAFELDALQCLNTLFKTHNTAIMVGGSGLYVDAVTKGLDNFPKIDPQVRATLNKTLETEGLLQLQEQLKQLDPVSYNTIAIDNPHRVIRALEVCIGSGQAYSSFLNKGKTTRNFKTITVGLKADRTIIYERINKRVDMMMQQEQLEEVKGLMPYQDLNALNTVGYKELFNYLNGEWSLEFAISEMKKNTRRFAKRQLTWFKKNENTIWFDYLTDSKTIIESIEECKASIG</sequence>
<dbReference type="InterPro" id="IPR039657">
    <property type="entry name" value="Dimethylallyltransferase"/>
</dbReference>
<dbReference type="PANTHER" id="PTHR11088">
    <property type="entry name" value="TRNA DIMETHYLALLYLTRANSFERASE"/>
    <property type="match status" value="1"/>
</dbReference>
<dbReference type="PANTHER" id="PTHR11088:SF60">
    <property type="entry name" value="TRNA DIMETHYLALLYLTRANSFERASE"/>
    <property type="match status" value="1"/>
</dbReference>
<evidence type="ECO:0000256" key="7">
    <source>
        <dbReference type="ARBA" id="ARBA00022840"/>
    </source>
</evidence>
<evidence type="ECO:0000256" key="13">
    <source>
        <dbReference type="RuleBase" id="RU003785"/>
    </source>
</evidence>
<dbReference type="Proteomes" id="UP001500954">
    <property type="component" value="Unassembled WGS sequence"/>
</dbReference>
<evidence type="ECO:0000256" key="1">
    <source>
        <dbReference type="ARBA" id="ARBA00001946"/>
    </source>
</evidence>
<accession>A0ABP6XPD9</accession>
<keyword evidence="6 10" id="KW-0547">Nucleotide-binding</keyword>
<evidence type="ECO:0000256" key="4">
    <source>
        <dbReference type="ARBA" id="ARBA00022679"/>
    </source>
</evidence>
<evidence type="ECO:0000256" key="5">
    <source>
        <dbReference type="ARBA" id="ARBA00022694"/>
    </source>
</evidence>
<proteinExistence type="inferred from homology"/>
<comment type="cofactor">
    <cofactor evidence="1 10">
        <name>Mg(2+)</name>
        <dbReference type="ChEBI" id="CHEBI:18420"/>
    </cofactor>
</comment>
<feature type="site" description="Interaction with substrate tRNA" evidence="10">
    <location>
        <position position="79"/>
    </location>
</feature>
<dbReference type="NCBIfam" id="TIGR00174">
    <property type="entry name" value="miaA"/>
    <property type="match status" value="1"/>
</dbReference>
<dbReference type="EMBL" id="BAABCY010000051">
    <property type="protein sequence ID" value="GAA3569260.1"/>
    <property type="molecule type" value="Genomic_DNA"/>
</dbReference>
<dbReference type="InterPro" id="IPR018022">
    <property type="entry name" value="IPT"/>
</dbReference>
<evidence type="ECO:0000256" key="11">
    <source>
        <dbReference type="RuleBase" id="RU003783"/>
    </source>
</evidence>
<evidence type="ECO:0000256" key="10">
    <source>
        <dbReference type="HAMAP-Rule" id="MF_00185"/>
    </source>
</evidence>
<gene>
    <name evidence="10 14" type="primary">miaA</name>
    <name evidence="14" type="ORF">GCM10022395_18690</name>
</gene>
<keyword evidence="4 10" id="KW-0808">Transferase</keyword>
<organism evidence="14 15">
    <name type="scientific">Snuella lapsa</name>
    <dbReference type="NCBI Taxonomy" id="870481"/>
    <lineage>
        <taxon>Bacteria</taxon>
        <taxon>Pseudomonadati</taxon>
        <taxon>Bacteroidota</taxon>
        <taxon>Flavobacteriia</taxon>
        <taxon>Flavobacteriales</taxon>
        <taxon>Flavobacteriaceae</taxon>
        <taxon>Snuella</taxon>
    </lineage>
</organism>
<comment type="function">
    <text evidence="2 10 12">Catalyzes the transfer of a dimethylallyl group onto the adenine at position 37 in tRNAs that read codons beginning with uridine, leading to the formation of N6-(dimethylallyl)adenosine (i(6)A).</text>
</comment>
<evidence type="ECO:0000256" key="12">
    <source>
        <dbReference type="RuleBase" id="RU003784"/>
    </source>
</evidence>
<comment type="subunit">
    <text evidence="10">Monomer.</text>
</comment>
<dbReference type="Gene3D" id="3.40.50.300">
    <property type="entry name" value="P-loop containing nucleotide triphosphate hydrolases"/>
    <property type="match status" value="1"/>
</dbReference>
<evidence type="ECO:0000256" key="2">
    <source>
        <dbReference type="ARBA" id="ARBA00003213"/>
    </source>
</evidence>
<feature type="site" description="Interaction with substrate tRNA" evidence="10">
    <location>
        <position position="101"/>
    </location>
</feature>
<evidence type="ECO:0000256" key="6">
    <source>
        <dbReference type="ARBA" id="ARBA00022741"/>
    </source>
</evidence>
<evidence type="ECO:0000256" key="3">
    <source>
        <dbReference type="ARBA" id="ARBA00005842"/>
    </source>
</evidence>
<dbReference type="SUPFAM" id="SSF52540">
    <property type="entry name" value="P-loop containing nucleoside triphosphate hydrolases"/>
    <property type="match status" value="1"/>
</dbReference>
<dbReference type="Gene3D" id="1.10.20.140">
    <property type="match status" value="1"/>
</dbReference>
<dbReference type="Pfam" id="PF01715">
    <property type="entry name" value="IPPT"/>
    <property type="match status" value="1"/>
</dbReference>
<keyword evidence="7 10" id="KW-0067">ATP-binding</keyword>
<keyword evidence="8 10" id="KW-0460">Magnesium</keyword>
<protein>
    <recommendedName>
        <fullName evidence="10">tRNA dimethylallyltransferase</fullName>
        <ecNumber evidence="10">2.5.1.75</ecNumber>
    </recommendedName>
    <alternativeName>
        <fullName evidence="10">Dimethylallyl diphosphate:tRNA dimethylallyltransferase</fullName>
        <shortName evidence="10">DMAPP:tRNA dimethylallyltransferase</shortName>
        <shortName evidence="10">DMATase</shortName>
    </alternativeName>
    <alternativeName>
        <fullName evidence="10">Isopentenyl-diphosphate:tRNA isopentenyltransferase</fullName>
        <shortName evidence="10">IPP transferase</shortName>
        <shortName evidence="10">IPPT</shortName>
        <shortName evidence="10">IPTase</shortName>
    </alternativeName>
</protein>
<keyword evidence="5 10" id="KW-0819">tRNA processing</keyword>
<evidence type="ECO:0000313" key="14">
    <source>
        <dbReference type="EMBL" id="GAA3569260.1"/>
    </source>
</evidence>